<keyword evidence="6" id="KW-1185">Reference proteome</keyword>
<evidence type="ECO:0000256" key="3">
    <source>
        <dbReference type="PROSITE-ProRule" id="PRU01106"/>
    </source>
</evidence>
<dbReference type="Proteomes" id="UP001610063">
    <property type="component" value="Unassembled WGS sequence"/>
</dbReference>
<dbReference type="InterPro" id="IPR003736">
    <property type="entry name" value="PAAI_dom"/>
</dbReference>
<dbReference type="InterPro" id="IPR006683">
    <property type="entry name" value="Thioestr_dom"/>
</dbReference>
<feature type="domain" description="HotDog ACOT-type" evidence="4">
    <location>
        <begin position="7"/>
        <end position="119"/>
    </location>
</feature>
<dbReference type="SUPFAM" id="SSF54637">
    <property type="entry name" value="Thioesterase/thiol ester dehydrase-isomerase"/>
    <property type="match status" value="1"/>
</dbReference>
<evidence type="ECO:0000256" key="1">
    <source>
        <dbReference type="ARBA" id="ARBA00010458"/>
    </source>
</evidence>
<dbReference type="PANTHER" id="PTHR11049">
    <property type="entry name" value="ACYL COENZYME A THIOESTER HYDROLASE"/>
    <property type="match status" value="1"/>
</dbReference>
<name>A0ABW7NFN3_9BACT</name>
<dbReference type="CDD" id="cd03442">
    <property type="entry name" value="BFIT_BACH"/>
    <property type="match status" value="1"/>
</dbReference>
<dbReference type="Gene3D" id="3.10.129.10">
    <property type="entry name" value="Hotdog Thioesterase"/>
    <property type="match status" value="1"/>
</dbReference>
<dbReference type="InterPro" id="IPR029069">
    <property type="entry name" value="HotDog_dom_sf"/>
</dbReference>
<keyword evidence="2 3" id="KW-0378">Hydrolase</keyword>
<evidence type="ECO:0000259" key="4">
    <source>
        <dbReference type="PROSITE" id="PS51770"/>
    </source>
</evidence>
<sequence length="195" mass="21644">MEPIPVKFSQTTLTELMIPSYANFGGKIHGGILLSLMDKVAYACASKHAGAYCVTVSVDEVEFLQPVDVGELVHLRASVNHVGNTSLVVGIQVTAENVKNHAIKHTNTSYFTMVAKDDDGSLVKVPPLRLESMDEIRRFIEVIKRRKLKAEANNKMQKEQSNFVMAEDFPLLRGQRCETRLVGDDDHLNDLFAGT</sequence>
<dbReference type="NCBIfam" id="TIGR00369">
    <property type="entry name" value="unchar_dom_1"/>
    <property type="match status" value="1"/>
</dbReference>
<reference evidence="5 6" key="1">
    <citation type="journal article" date="2013" name="Int. J. Syst. Evol. Microbiol.">
        <title>Marinoscillum luteum sp. nov., isolated from marine sediment.</title>
        <authorList>
            <person name="Cha I.T."/>
            <person name="Park S.J."/>
            <person name="Kim S.J."/>
            <person name="Kim J.G."/>
            <person name="Jung M.Y."/>
            <person name="Shin K.S."/>
            <person name="Kwon K.K."/>
            <person name="Yang S.H."/>
            <person name="Seo Y.S."/>
            <person name="Rhee S.K."/>
        </authorList>
    </citation>
    <scope>NUCLEOTIDE SEQUENCE [LARGE SCALE GENOMIC DNA]</scope>
    <source>
        <strain evidence="5 6">KCTC 23939</strain>
    </source>
</reference>
<dbReference type="Pfam" id="PF03061">
    <property type="entry name" value="4HBT"/>
    <property type="match status" value="1"/>
</dbReference>
<comment type="similarity">
    <text evidence="1">Belongs to the acyl coenzyme A hydrolase family.</text>
</comment>
<dbReference type="GO" id="GO:0047617">
    <property type="term" value="F:fatty acyl-CoA hydrolase activity"/>
    <property type="evidence" value="ECO:0007669"/>
    <property type="project" value="UniProtKB-EC"/>
</dbReference>
<dbReference type="PANTHER" id="PTHR11049:SF16">
    <property type="entry name" value="PROTEIN VDLD"/>
    <property type="match status" value="1"/>
</dbReference>
<dbReference type="EMBL" id="JBIPKE010000020">
    <property type="protein sequence ID" value="MFH6986092.1"/>
    <property type="molecule type" value="Genomic_DNA"/>
</dbReference>
<organism evidence="5 6">
    <name type="scientific">Marinoscillum luteum</name>
    <dbReference type="NCBI Taxonomy" id="861051"/>
    <lineage>
        <taxon>Bacteria</taxon>
        <taxon>Pseudomonadati</taxon>
        <taxon>Bacteroidota</taxon>
        <taxon>Cytophagia</taxon>
        <taxon>Cytophagales</taxon>
        <taxon>Reichenbachiellaceae</taxon>
        <taxon>Marinoscillum</taxon>
    </lineage>
</organism>
<dbReference type="EC" id="3.1.2.20" evidence="5"/>
<dbReference type="InterPro" id="IPR033120">
    <property type="entry name" value="HOTDOG_ACOT"/>
</dbReference>
<dbReference type="InterPro" id="IPR040170">
    <property type="entry name" value="Cytosol_ACT"/>
</dbReference>
<evidence type="ECO:0000313" key="6">
    <source>
        <dbReference type="Proteomes" id="UP001610063"/>
    </source>
</evidence>
<protein>
    <submittedName>
        <fullName evidence="5">Acyl-CoA thioesterase</fullName>
        <ecNumber evidence="5">3.1.2.20</ecNumber>
    </submittedName>
</protein>
<evidence type="ECO:0000313" key="5">
    <source>
        <dbReference type="EMBL" id="MFH6986092.1"/>
    </source>
</evidence>
<accession>A0ABW7NFN3</accession>
<dbReference type="PROSITE" id="PS51770">
    <property type="entry name" value="HOTDOG_ACOT"/>
    <property type="match status" value="1"/>
</dbReference>
<comment type="caution">
    <text evidence="5">The sequence shown here is derived from an EMBL/GenBank/DDBJ whole genome shotgun (WGS) entry which is preliminary data.</text>
</comment>
<gene>
    <name evidence="5" type="ORF">ACHKAR_21745</name>
</gene>
<proteinExistence type="inferred from homology"/>
<dbReference type="RefSeq" id="WP_159583768.1">
    <property type="nucleotide sequence ID" value="NZ_JBIPKE010000020.1"/>
</dbReference>
<evidence type="ECO:0000256" key="2">
    <source>
        <dbReference type="ARBA" id="ARBA00022801"/>
    </source>
</evidence>